<name>A0A5Q4BS75_9PEZI</name>
<sequence>MNNVFSATLNVTSLSVFAMGGTGDVVVSYEELALPREMQGAIVNYAPRLRYLELSILDRSEYFRHGDYVTS</sequence>
<comment type="caution">
    <text evidence="1">The sequence shown here is derived from an EMBL/GenBank/DDBJ whole genome shotgun (WGS) entry which is preliminary data.</text>
</comment>
<dbReference type="Proteomes" id="UP000326340">
    <property type="component" value="Unassembled WGS sequence"/>
</dbReference>
<proteinExistence type="predicted"/>
<dbReference type="OrthoDB" id="4757858at2759"/>
<evidence type="ECO:0000313" key="2">
    <source>
        <dbReference type="Proteomes" id="UP000326340"/>
    </source>
</evidence>
<keyword evidence="2" id="KW-1185">Reference proteome</keyword>
<organism evidence="1 2">
    <name type="scientific">Colletotrichum shisoi</name>
    <dbReference type="NCBI Taxonomy" id="2078593"/>
    <lineage>
        <taxon>Eukaryota</taxon>
        <taxon>Fungi</taxon>
        <taxon>Dikarya</taxon>
        <taxon>Ascomycota</taxon>
        <taxon>Pezizomycotina</taxon>
        <taxon>Sordariomycetes</taxon>
        <taxon>Hypocreomycetidae</taxon>
        <taxon>Glomerellales</taxon>
        <taxon>Glomerellaceae</taxon>
        <taxon>Colletotrichum</taxon>
        <taxon>Colletotrichum destructivum species complex</taxon>
    </lineage>
</organism>
<accession>A0A5Q4BS75</accession>
<reference evidence="1 2" key="1">
    <citation type="journal article" date="2019" name="Sci. Rep.">
        <title>Colletotrichum shisoi sp. nov., an anthracnose pathogen of Perilla frutescens in Japan: molecular phylogenetic, morphological and genomic evidence.</title>
        <authorList>
            <person name="Gan P."/>
            <person name="Tsushima A."/>
            <person name="Hiroyama R."/>
            <person name="Narusaka M."/>
            <person name="Takano Y."/>
            <person name="Narusaka Y."/>
            <person name="Kawaradani M."/>
            <person name="Damm U."/>
            <person name="Shirasu K."/>
        </authorList>
    </citation>
    <scope>NUCLEOTIDE SEQUENCE [LARGE SCALE GENOMIC DNA]</scope>
    <source>
        <strain evidence="1 2">PG-2018a</strain>
    </source>
</reference>
<dbReference type="EMBL" id="PUHP01000457">
    <property type="protein sequence ID" value="TQN69890.1"/>
    <property type="molecule type" value="Genomic_DNA"/>
</dbReference>
<dbReference type="AlphaFoldDB" id="A0A5Q4BS75"/>
<protein>
    <submittedName>
        <fullName evidence="1">Uncharacterized protein</fullName>
    </submittedName>
</protein>
<gene>
    <name evidence="1" type="ORF">CSHISOI_05587</name>
</gene>
<evidence type="ECO:0000313" key="1">
    <source>
        <dbReference type="EMBL" id="TQN69890.1"/>
    </source>
</evidence>